<evidence type="ECO:0000256" key="1">
    <source>
        <dbReference type="ARBA" id="ARBA00022801"/>
    </source>
</evidence>
<dbReference type="GeneID" id="27333214"/>
<evidence type="ECO:0000313" key="3">
    <source>
        <dbReference type="EMBL" id="KIW16080.1"/>
    </source>
</evidence>
<evidence type="ECO:0000313" key="4">
    <source>
        <dbReference type="Proteomes" id="UP000053328"/>
    </source>
</evidence>
<proteinExistence type="predicted"/>
<dbReference type="OrthoDB" id="19653at2759"/>
<dbReference type="SUPFAM" id="SSF53474">
    <property type="entry name" value="alpha/beta-Hydrolases"/>
    <property type="match status" value="1"/>
</dbReference>
<dbReference type="HOGENOM" id="CLU_012494_4_0_1"/>
<gene>
    <name evidence="3" type="ORF">PV08_06131</name>
</gene>
<evidence type="ECO:0000259" key="2">
    <source>
        <dbReference type="Pfam" id="PF20434"/>
    </source>
</evidence>
<protein>
    <recommendedName>
        <fullName evidence="2">BD-FAE-like domain-containing protein</fullName>
    </recommendedName>
</protein>
<organism evidence="3 4">
    <name type="scientific">Exophiala spinifera</name>
    <dbReference type="NCBI Taxonomy" id="91928"/>
    <lineage>
        <taxon>Eukaryota</taxon>
        <taxon>Fungi</taxon>
        <taxon>Dikarya</taxon>
        <taxon>Ascomycota</taxon>
        <taxon>Pezizomycotina</taxon>
        <taxon>Eurotiomycetes</taxon>
        <taxon>Chaetothyriomycetidae</taxon>
        <taxon>Chaetothyriales</taxon>
        <taxon>Herpotrichiellaceae</taxon>
        <taxon>Exophiala</taxon>
    </lineage>
</organism>
<dbReference type="PANTHER" id="PTHR48081">
    <property type="entry name" value="AB HYDROLASE SUPERFAMILY PROTEIN C4A8.06C"/>
    <property type="match status" value="1"/>
</dbReference>
<dbReference type="RefSeq" id="XP_016236296.1">
    <property type="nucleotide sequence ID" value="XM_016380469.1"/>
</dbReference>
<keyword evidence="4" id="KW-1185">Reference proteome</keyword>
<dbReference type="EMBL" id="KN847495">
    <property type="protein sequence ID" value="KIW16080.1"/>
    <property type="molecule type" value="Genomic_DNA"/>
</dbReference>
<dbReference type="Gene3D" id="3.40.50.1820">
    <property type="entry name" value="alpha/beta hydrolase"/>
    <property type="match status" value="1"/>
</dbReference>
<dbReference type="InterPro" id="IPR050300">
    <property type="entry name" value="GDXG_lipolytic_enzyme"/>
</dbReference>
<reference evidence="3 4" key="1">
    <citation type="submission" date="2015-01" db="EMBL/GenBank/DDBJ databases">
        <title>The Genome Sequence of Exophiala spinifera CBS89968.</title>
        <authorList>
            <consortium name="The Broad Institute Genomics Platform"/>
            <person name="Cuomo C."/>
            <person name="de Hoog S."/>
            <person name="Gorbushina A."/>
            <person name="Stielow B."/>
            <person name="Teixiera M."/>
            <person name="Abouelleil A."/>
            <person name="Chapman S.B."/>
            <person name="Priest M."/>
            <person name="Young S.K."/>
            <person name="Wortman J."/>
            <person name="Nusbaum C."/>
            <person name="Birren B."/>
        </authorList>
    </citation>
    <scope>NUCLEOTIDE SEQUENCE [LARGE SCALE GENOMIC DNA]</scope>
    <source>
        <strain evidence="3 4">CBS 89968</strain>
    </source>
</reference>
<dbReference type="Proteomes" id="UP000053328">
    <property type="component" value="Unassembled WGS sequence"/>
</dbReference>
<sequence>MEFEEIHDICYVPNGHARQKLDLYLPAKGPVLRPVIVYIHGGEWRFGSKESELRPKHFKGIKYAVASLNYRLSMDAPFPAALEDCKAAIRWLRANDETYRLDSECFLAWGEAAGGHLAALLGTTGDIKDFDVGEHLDISSAVQGVVAYYPSVDFLLMDSQALPGSQQHNHPNSAESKFIGGPISENLDKVKRANPITYITPSTCPFLVAHGTEDRLIPFPQSELLVAALREAGVPVIFYQVEGADHFFSCVSPEMRTNLQAVTDRFIDELYTGADL</sequence>
<name>A0A0D2BBU5_9EURO</name>
<dbReference type="AlphaFoldDB" id="A0A0D2BBU5"/>
<dbReference type="STRING" id="91928.A0A0D2BBU5"/>
<dbReference type="InterPro" id="IPR029058">
    <property type="entry name" value="AB_hydrolase_fold"/>
</dbReference>
<dbReference type="VEuPathDB" id="FungiDB:PV08_06131"/>
<keyword evidence="1" id="KW-0378">Hydrolase</keyword>
<dbReference type="Pfam" id="PF20434">
    <property type="entry name" value="BD-FAE"/>
    <property type="match status" value="1"/>
</dbReference>
<dbReference type="InterPro" id="IPR049492">
    <property type="entry name" value="BD-FAE-like_dom"/>
</dbReference>
<dbReference type="GO" id="GO:0016787">
    <property type="term" value="F:hydrolase activity"/>
    <property type="evidence" value="ECO:0007669"/>
    <property type="project" value="UniProtKB-KW"/>
</dbReference>
<dbReference type="PANTHER" id="PTHR48081:SF13">
    <property type="entry name" value="ALPHA_BETA HYDROLASE"/>
    <property type="match status" value="1"/>
</dbReference>
<accession>A0A0D2BBU5</accession>
<feature type="domain" description="BD-FAE-like" evidence="2">
    <location>
        <begin position="21"/>
        <end position="229"/>
    </location>
</feature>